<reference evidence="2 3" key="1">
    <citation type="submission" date="2019-12" db="EMBL/GenBank/DDBJ databases">
        <authorList>
            <person name="Floudas D."/>
            <person name="Bentzer J."/>
            <person name="Ahren D."/>
            <person name="Johansson T."/>
            <person name="Persson P."/>
            <person name="Tunlid A."/>
        </authorList>
    </citation>
    <scope>NUCLEOTIDE SEQUENCE [LARGE SCALE GENOMIC DNA]</scope>
    <source>
        <strain evidence="2 3">CBS 102.39</strain>
    </source>
</reference>
<dbReference type="InterPro" id="IPR001810">
    <property type="entry name" value="F-box_dom"/>
</dbReference>
<dbReference type="PROSITE" id="PS50181">
    <property type="entry name" value="FBOX"/>
    <property type="match status" value="1"/>
</dbReference>
<dbReference type="CDD" id="cd09917">
    <property type="entry name" value="F-box_SF"/>
    <property type="match status" value="1"/>
</dbReference>
<feature type="domain" description="F-box" evidence="1">
    <location>
        <begin position="1"/>
        <end position="49"/>
    </location>
</feature>
<keyword evidence="3" id="KW-1185">Reference proteome</keyword>
<gene>
    <name evidence="2" type="ORF">D9613_006230</name>
</gene>
<dbReference type="Proteomes" id="UP000521872">
    <property type="component" value="Unassembled WGS sequence"/>
</dbReference>
<protein>
    <recommendedName>
        <fullName evidence="1">F-box domain-containing protein</fullName>
    </recommendedName>
</protein>
<dbReference type="SUPFAM" id="SSF81383">
    <property type="entry name" value="F-box domain"/>
    <property type="match status" value="1"/>
</dbReference>
<comment type="caution">
    <text evidence="2">The sequence shown here is derived from an EMBL/GenBank/DDBJ whole genome shotgun (WGS) entry which is preliminary data.</text>
</comment>
<evidence type="ECO:0000313" key="3">
    <source>
        <dbReference type="Proteomes" id="UP000521872"/>
    </source>
</evidence>
<name>A0A8H4QV28_9AGAR</name>
<sequence>MKLTELPPELIEEILVFCDPVDVAQAAQTCTALRAIVYFAEDSKLWRELYLAQPFDDPRKCISQDGRPRTEPVPWKNDLQRIIRARTVVNAEDSAKVLREGELETVLETFLMLICNVPPWTPSGDLSMNLGWSTVMLERKFLDWVEGLDKRTFAEKQLASRIHSYYGLTRHDLALESRAESRSYVYSLEQYKPETEYGPFLEGETVDWEHIRMIHHVMSMHLVELEDDDENFRFAIFPMSMPFIQPVLSPDVNLNEENDWAAVAGPWSVTFCFIDHRDLLRYNETGDTSIFEDPAFREEFRSLQAKLIVTHTEHDPEHPDRPKIYFFGEMEEPSNSTMSGHVKMTKDNQIRWHFVSGDQVTGVWRLVSEGIQVGGIRSSYGVLGTWSTVFHDDDDPVGPFWLRKQHDKSPTLPVT</sequence>
<evidence type="ECO:0000313" key="2">
    <source>
        <dbReference type="EMBL" id="KAF4617215.1"/>
    </source>
</evidence>
<organism evidence="2 3">
    <name type="scientific">Agrocybe pediades</name>
    <dbReference type="NCBI Taxonomy" id="84607"/>
    <lineage>
        <taxon>Eukaryota</taxon>
        <taxon>Fungi</taxon>
        <taxon>Dikarya</taxon>
        <taxon>Basidiomycota</taxon>
        <taxon>Agaricomycotina</taxon>
        <taxon>Agaricomycetes</taxon>
        <taxon>Agaricomycetidae</taxon>
        <taxon>Agaricales</taxon>
        <taxon>Agaricineae</taxon>
        <taxon>Strophariaceae</taxon>
        <taxon>Agrocybe</taxon>
    </lineage>
</organism>
<dbReference type="Pfam" id="PF12937">
    <property type="entry name" value="F-box-like"/>
    <property type="match status" value="1"/>
</dbReference>
<evidence type="ECO:0000259" key="1">
    <source>
        <dbReference type="PROSITE" id="PS50181"/>
    </source>
</evidence>
<dbReference type="EMBL" id="JAACJL010000030">
    <property type="protein sequence ID" value="KAF4617215.1"/>
    <property type="molecule type" value="Genomic_DNA"/>
</dbReference>
<proteinExistence type="predicted"/>
<dbReference type="InterPro" id="IPR036047">
    <property type="entry name" value="F-box-like_dom_sf"/>
</dbReference>
<dbReference type="Gene3D" id="1.20.1280.50">
    <property type="match status" value="1"/>
</dbReference>
<dbReference type="AlphaFoldDB" id="A0A8H4QV28"/>
<accession>A0A8H4QV28</accession>